<evidence type="ECO:0000256" key="1">
    <source>
        <dbReference type="SAM" id="MobiDB-lite"/>
    </source>
</evidence>
<dbReference type="RefSeq" id="WP_342958921.1">
    <property type="nucleotide sequence ID" value="NZ_JAZHFZ010000007.1"/>
</dbReference>
<organism evidence="2 3">
    <name type="scientific">Paraburkholderia azotifigens</name>
    <dbReference type="NCBI Taxonomy" id="2057004"/>
    <lineage>
        <taxon>Bacteria</taxon>
        <taxon>Pseudomonadati</taxon>
        <taxon>Pseudomonadota</taxon>
        <taxon>Betaproteobacteria</taxon>
        <taxon>Burkholderiales</taxon>
        <taxon>Burkholderiaceae</taxon>
        <taxon>Paraburkholderia</taxon>
    </lineage>
</organism>
<reference evidence="2 3" key="1">
    <citation type="submission" date="2024-01" db="EMBL/GenBank/DDBJ databases">
        <title>The diversity of rhizobia nodulating Mimosa spp. in eleven states of Brazil covering several biomes is determined by host plant, location, and edaphic factors.</title>
        <authorList>
            <person name="Rouws L."/>
            <person name="Barauna A."/>
            <person name="Beukes C."/>
            <person name="De Faria S.M."/>
            <person name="Gross E."/>
            <person name="Dos Reis Junior F.B."/>
            <person name="Simon M."/>
            <person name="Maluk M."/>
            <person name="Odee D.W."/>
            <person name="Kenicer G."/>
            <person name="Young J.P.W."/>
            <person name="Reis V.M."/>
            <person name="Zilli J."/>
            <person name="James E.K."/>
        </authorList>
    </citation>
    <scope>NUCLEOTIDE SEQUENCE [LARGE SCALE GENOMIC DNA]</scope>
    <source>
        <strain evidence="2 3">JPY530</strain>
    </source>
</reference>
<dbReference type="Proteomes" id="UP001481677">
    <property type="component" value="Unassembled WGS sequence"/>
</dbReference>
<keyword evidence="3" id="KW-1185">Reference proteome</keyword>
<proteinExistence type="predicted"/>
<dbReference type="EMBL" id="JAZHGA010000009">
    <property type="protein sequence ID" value="MEM5341045.1"/>
    <property type="molecule type" value="Genomic_DNA"/>
</dbReference>
<evidence type="ECO:0000313" key="3">
    <source>
        <dbReference type="Proteomes" id="UP001481677"/>
    </source>
</evidence>
<gene>
    <name evidence="2" type="ORF">V4C56_15610</name>
</gene>
<evidence type="ECO:0000313" key="2">
    <source>
        <dbReference type="EMBL" id="MEM5341045.1"/>
    </source>
</evidence>
<feature type="region of interest" description="Disordered" evidence="1">
    <location>
        <begin position="83"/>
        <end position="110"/>
    </location>
</feature>
<protein>
    <recommendedName>
        <fullName evidence="4">CopL family metal-binding regulatory protein</fullName>
    </recommendedName>
</protein>
<comment type="caution">
    <text evidence="2">The sequence shown here is derived from an EMBL/GenBank/DDBJ whole genome shotgun (WGS) entry which is preliminary data.</text>
</comment>
<evidence type="ECO:0008006" key="4">
    <source>
        <dbReference type="Google" id="ProtNLM"/>
    </source>
</evidence>
<sequence length="110" mass="11444">MLTFSLLGMQGASACEHHHDVSSSAVHAQAFSMYADAAHCVASTTERDRNPSCQRTHSLCCMSACGVHCGALLSNAGGSARVASSRMPTADSDAMRASVTRAPPVRPPII</sequence>
<accession>A0ABU9R2D0</accession>
<name>A0ABU9R2D0_9BURK</name>